<dbReference type="Pfam" id="PF20666">
    <property type="entry name" value="ZW10_C"/>
    <property type="match status" value="1"/>
</dbReference>
<dbReference type="OrthoDB" id="534815at2759"/>
<dbReference type="EMBL" id="OV725082">
    <property type="protein sequence ID" value="CAH1404956.1"/>
    <property type="molecule type" value="Genomic_DNA"/>
</dbReference>
<dbReference type="PANTHER" id="PTHR12205">
    <property type="entry name" value="CENTROMERE/KINETOCHORE PROTEIN ZW10"/>
    <property type="match status" value="1"/>
</dbReference>
<evidence type="ECO:0000259" key="2">
    <source>
        <dbReference type="Pfam" id="PF20666"/>
    </source>
</evidence>
<reference evidence="4" key="1">
    <citation type="submission" date="2022-01" db="EMBL/GenBank/DDBJ databases">
        <authorList>
            <person name="King R."/>
        </authorList>
    </citation>
    <scope>NUCLEOTIDE SEQUENCE</scope>
</reference>
<accession>A0A9P0HMV4</accession>
<keyword evidence="5" id="KW-1185">Reference proteome</keyword>
<dbReference type="InterPro" id="IPR055148">
    <property type="entry name" value="ZW10_C_2"/>
</dbReference>
<dbReference type="GO" id="GO:0007094">
    <property type="term" value="P:mitotic spindle assembly checkpoint signaling"/>
    <property type="evidence" value="ECO:0007669"/>
    <property type="project" value="TreeGrafter"/>
</dbReference>
<protein>
    <recommendedName>
        <fullName evidence="6">Centromere/kinetochore protein zw10</fullName>
    </recommendedName>
</protein>
<feature type="domain" description="Centromere/kinetochore protein zw10 middle" evidence="1">
    <location>
        <begin position="190"/>
        <end position="393"/>
    </location>
</feature>
<evidence type="ECO:0000259" key="1">
    <source>
        <dbReference type="Pfam" id="PF20665"/>
    </source>
</evidence>
<dbReference type="Gene3D" id="1.10.357.150">
    <property type="match status" value="1"/>
</dbReference>
<dbReference type="GO" id="GO:0006888">
    <property type="term" value="P:endoplasmic reticulum to Golgi vesicle-mediated transport"/>
    <property type="evidence" value="ECO:0007669"/>
    <property type="project" value="TreeGrafter"/>
</dbReference>
<dbReference type="AlphaFoldDB" id="A0A9P0HMV4"/>
<dbReference type="GO" id="GO:1990423">
    <property type="term" value="C:RZZ complex"/>
    <property type="evidence" value="ECO:0007669"/>
    <property type="project" value="TreeGrafter"/>
</dbReference>
<gene>
    <name evidence="4" type="ORF">NEZAVI_LOCUS13266</name>
</gene>
<evidence type="ECO:0008006" key="6">
    <source>
        <dbReference type="Google" id="ProtNLM"/>
    </source>
</evidence>
<proteinExistence type="predicted"/>
<evidence type="ECO:0000259" key="3">
    <source>
        <dbReference type="Pfam" id="PF22766"/>
    </source>
</evidence>
<dbReference type="InterPro" id="IPR046362">
    <property type="entry name" value="Zw10/DSL1_C_sf"/>
</dbReference>
<dbReference type="Pfam" id="PF20665">
    <property type="entry name" value="Zw10_middle"/>
    <property type="match status" value="1"/>
</dbReference>
<dbReference type="InterPro" id="IPR048343">
    <property type="entry name" value="ZW10_C"/>
</dbReference>
<feature type="domain" description="Centromere/kinetochore protein zw10 C-terminal" evidence="2">
    <location>
        <begin position="442"/>
        <end position="572"/>
    </location>
</feature>
<sequence>MDLNFVSEIISVASETELKHLQDSIQNVSEQASLLKMNIKDQMDDDYHKLLPIIKENSEVIRQVDELVEDIKGLHIRLETQTKRDVEDLAEELKHSKESLIEATTIVEVVGKLVHIDKDLKEAKVKAKNNNYYGAAKHIDSACKYLNEQCKDLDFLDMYKSLTQTMAYYRDEYSRDSLAEWRKSIKWTHIDGDMENEKLYTSLTISGEKAHLENLIKTLELFDVSDKEVATFSDNFLKSFLLPIIRTESSLSLKKKNGTTLQEIVISSSSKPKKTAYTVVLGNLTSTFEFINECLGVNMHEKSFVSYIGEYIADDFLNTLVDECLTDAIPSKREHSKNCTPVIESIQAFQELLNSIGFLPPSNKLLDNYFGNVDMLFLNKTIEKYLETARQLMKADLHELIEVGIEPLPQIDGTIKVEQSTNKSVTIENVTFSLNELSPNFFQFPKCSVSKSVESLIDHIEVILSDAIDSDGPTCLKLFQLARGIVELYSDVVPMYHSDLLIEIPQYAAIVHNNMMYLAHRTMTMEYDKKPYVSADNVQVMPCFADLVIPLRKEAINVLSEQIHLQEKNLSEMVKECGLSSLSEYEELPEGTERGVRKCLRHLFLLKTVWEKILVANVYSEIIGTLSNVFVKEITNRIVMTRDIRANVATSLAKVLSVIETELPLLFQDPTEVIHQVKCWSRFKELIRVLGASLAEVGERWADGKGPLAVDFTAEEIRQMVKALFQVSDRRAAILSRIK</sequence>
<feature type="domain" description="ZW10 C-terminal helical" evidence="3">
    <location>
        <begin position="596"/>
        <end position="738"/>
    </location>
</feature>
<dbReference type="InterPro" id="IPR048344">
    <property type="entry name" value="Zw10_middle"/>
</dbReference>
<dbReference type="PANTHER" id="PTHR12205:SF0">
    <property type="entry name" value="CENTROMERE_KINETOCHORE PROTEIN ZW10 HOMOLOG"/>
    <property type="match status" value="1"/>
</dbReference>
<dbReference type="GO" id="GO:0005737">
    <property type="term" value="C:cytoplasm"/>
    <property type="evidence" value="ECO:0007669"/>
    <property type="project" value="GOC"/>
</dbReference>
<evidence type="ECO:0000313" key="5">
    <source>
        <dbReference type="Proteomes" id="UP001152798"/>
    </source>
</evidence>
<organism evidence="4 5">
    <name type="scientific">Nezara viridula</name>
    <name type="common">Southern green stink bug</name>
    <name type="synonym">Cimex viridulus</name>
    <dbReference type="NCBI Taxonomy" id="85310"/>
    <lineage>
        <taxon>Eukaryota</taxon>
        <taxon>Metazoa</taxon>
        <taxon>Ecdysozoa</taxon>
        <taxon>Arthropoda</taxon>
        <taxon>Hexapoda</taxon>
        <taxon>Insecta</taxon>
        <taxon>Pterygota</taxon>
        <taxon>Neoptera</taxon>
        <taxon>Paraneoptera</taxon>
        <taxon>Hemiptera</taxon>
        <taxon>Heteroptera</taxon>
        <taxon>Panheteroptera</taxon>
        <taxon>Pentatomomorpha</taxon>
        <taxon>Pentatomoidea</taxon>
        <taxon>Pentatomidae</taxon>
        <taxon>Pentatominae</taxon>
        <taxon>Nezara</taxon>
    </lineage>
</organism>
<dbReference type="Pfam" id="PF22766">
    <property type="entry name" value="ZW10_C2"/>
    <property type="match status" value="1"/>
</dbReference>
<name>A0A9P0HMV4_NEZVI</name>
<dbReference type="Proteomes" id="UP001152798">
    <property type="component" value="Chromosome 6"/>
</dbReference>
<evidence type="ECO:0000313" key="4">
    <source>
        <dbReference type="EMBL" id="CAH1404956.1"/>
    </source>
</evidence>